<comment type="pathway">
    <text evidence="1">Cofactor biosynthesis; coenzyme F0 biosynthesis.</text>
</comment>
<evidence type="ECO:0000256" key="4">
    <source>
        <dbReference type="ARBA" id="ARBA00022679"/>
    </source>
</evidence>
<dbReference type="PROSITE" id="PS51918">
    <property type="entry name" value="RADICAL_SAM"/>
    <property type="match status" value="1"/>
</dbReference>
<keyword evidence="14" id="KW-1185">Reference proteome</keyword>
<dbReference type="HAMAP" id="MF_01612">
    <property type="entry name" value="FO_synth_sub2"/>
    <property type="match status" value="1"/>
</dbReference>
<dbReference type="SFLD" id="SFLDG01388">
    <property type="entry name" value="7_8-didemethyl-8-hydroxy-5-dea"/>
    <property type="match status" value="1"/>
</dbReference>
<dbReference type="UniPathway" id="UPA00072"/>
<dbReference type="GO" id="GO:0046872">
    <property type="term" value="F:metal ion binding"/>
    <property type="evidence" value="ECO:0007669"/>
    <property type="project" value="UniProtKB-KW"/>
</dbReference>
<keyword evidence="3 10" id="KW-0004">4Fe-4S</keyword>
<feature type="binding site" evidence="10">
    <location>
        <position position="76"/>
    </location>
    <ligand>
        <name>[4Fe-4S] cluster</name>
        <dbReference type="ChEBI" id="CHEBI:49883"/>
        <note>4Fe-4S-S-AdoMet</note>
    </ligand>
</feature>
<keyword evidence="6" id="KW-0479">Metal-binding</keyword>
<dbReference type="PANTHER" id="PTHR43076">
    <property type="entry name" value="FO SYNTHASE (COFH)"/>
    <property type="match status" value="1"/>
</dbReference>
<dbReference type="eggNOG" id="arCOG00656">
    <property type="taxonomic scope" value="Archaea"/>
</dbReference>
<dbReference type="CDD" id="cd01335">
    <property type="entry name" value="Radical_SAM"/>
    <property type="match status" value="1"/>
</dbReference>
<dbReference type="RefSeq" id="WP_148701105.1">
    <property type="nucleotide sequence ID" value="NZ_CP007174.1"/>
</dbReference>
<dbReference type="InterPro" id="IPR013785">
    <property type="entry name" value="Aldolase_TIM"/>
</dbReference>
<proteinExistence type="inferred from homology"/>
<dbReference type="PANTHER" id="PTHR43076:SF1">
    <property type="entry name" value="LIPOYL SYNTHASE 2"/>
    <property type="match status" value="1"/>
</dbReference>
<gene>
    <name evidence="13" type="ORF">NTE_02502</name>
</gene>
<dbReference type="SUPFAM" id="SSF102114">
    <property type="entry name" value="Radical SAM enzymes"/>
    <property type="match status" value="1"/>
</dbReference>
<feature type="binding site" evidence="11">
    <location>
        <position position="82"/>
    </location>
    <ligand>
        <name>S-adenosyl-L-methionine</name>
        <dbReference type="ChEBI" id="CHEBI:59789"/>
    </ligand>
</feature>
<dbReference type="AlphaFoldDB" id="A0A075MSJ6"/>
<dbReference type="GO" id="GO:0051539">
    <property type="term" value="F:4 iron, 4 sulfur cluster binding"/>
    <property type="evidence" value="ECO:0007669"/>
    <property type="project" value="UniProtKB-KW"/>
</dbReference>
<dbReference type="KEGG" id="nev:NTE_02502"/>
<dbReference type="InterPro" id="IPR019940">
    <property type="entry name" value="CofH_family"/>
</dbReference>
<name>A0A075MSJ6_9ARCH</name>
<dbReference type="Proteomes" id="UP000028194">
    <property type="component" value="Chromosome"/>
</dbReference>
<evidence type="ECO:0000313" key="14">
    <source>
        <dbReference type="Proteomes" id="UP000028194"/>
    </source>
</evidence>
<dbReference type="InterPro" id="IPR034405">
    <property type="entry name" value="F420"/>
</dbReference>
<dbReference type="InterPro" id="IPR006638">
    <property type="entry name" value="Elp3/MiaA/NifB-like_rSAM"/>
</dbReference>
<reference evidence="13 14" key="1">
    <citation type="journal article" date="2014" name="PLoS ONE">
        <title>Genome Sequence of Candidatus Nitrososphaera evergladensis from Group I.1b Enriched from Everglades Soil Reveals Novel Genomic Features of the Ammonia-Oxidizing Archaea.</title>
        <authorList>
            <person name="Zhalnina K.V."/>
            <person name="Dias R."/>
            <person name="Leonard M.T."/>
            <person name="Dorr de Quadros P."/>
            <person name="Camargo F.A."/>
            <person name="Drew J.C."/>
            <person name="Farmerie W.G."/>
            <person name="Daroub S.H."/>
            <person name="Triplett E.W."/>
        </authorList>
    </citation>
    <scope>NUCLEOTIDE SEQUENCE [LARGE SCALE GENOMIC DNA]</scope>
    <source>
        <strain evidence="13 14">SR1</strain>
    </source>
</reference>
<evidence type="ECO:0000256" key="9">
    <source>
        <dbReference type="ARBA" id="ARBA00048468"/>
    </source>
</evidence>
<evidence type="ECO:0000256" key="11">
    <source>
        <dbReference type="PIRSR" id="PIRSR004762-2"/>
    </source>
</evidence>
<dbReference type="Pfam" id="PF19288">
    <property type="entry name" value="CofH_C"/>
    <property type="match status" value="1"/>
</dbReference>
<dbReference type="HOGENOM" id="CLU_040406_1_1_2"/>
<dbReference type="GeneID" id="41598206"/>
<dbReference type="EMBL" id="CP007174">
    <property type="protein sequence ID" value="AIF84551.1"/>
    <property type="molecule type" value="Genomic_DNA"/>
</dbReference>
<feature type="binding site" evidence="11">
    <location>
        <position position="188"/>
    </location>
    <ligand>
        <name>S-adenosyl-L-methionine</name>
        <dbReference type="ChEBI" id="CHEBI:59789"/>
    </ligand>
</feature>
<dbReference type="STRING" id="1459636.NTE_02502"/>
<protein>
    <recommendedName>
        <fullName evidence="2">5-amino-6-(D-ribitylamino)uracil--L-tyrosine 4-hydroxyphenyl transferase</fullName>
        <ecNumber evidence="2">2.5.1.147</ecNumber>
    </recommendedName>
</protein>
<dbReference type="InterPro" id="IPR045567">
    <property type="entry name" value="CofH/MnqC-like_C"/>
</dbReference>
<accession>A0A075MSJ6</accession>
<dbReference type="Pfam" id="PF04055">
    <property type="entry name" value="Radical_SAM"/>
    <property type="match status" value="1"/>
</dbReference>
<dbReference type="OrthoDB" id="8186at2157"/>
<evidence type="ECO:0000256" key="2">
    <source>
        <dbReference type="ARBA" id="ARBA00012289"/>
    </source>
</evidence>
<dbReference type="Gene3D" id="3.20.20.70">
    <property type="entry name" value="Aldolase class I"/>
    <property type="match status" value="1"/>
</dbReference>
<comment type="catalytic activity">
    <reaction evidence="9">
        <text>5-amino-6-(D-ribitylamino)uracil + L-tyrosine + S-adenosyl-L-methionine = 5-amino-5-(4-hydroxybenzyl)-6-(D-ribitylimino)-5,6-dihydrouracil + 2-iminoacetate + 5'-deoxyadenosine + L-methionine + H(+)</text>
        <dbReference type="Rhea" id="RHEA:55200"/>
        <dbReference type="ChEBI" id="CHEBI:15378"/>
        <dbReference type="ChEBI" id="CHEBI:15934"/>
        <dbReference type="ChEBI" id="CHEBI:17319"/>
        <dbReference type="ChEBI" id="CHEBI:57844"/>
        <dbReference type="ChEBI" id="CHEBI:58315"/>
        <dbReference type="ChEBI" id="CHEBI:59789"/>
        <dbReference type="ChEBI" id="CHEBI:77846"/>
        <dbReference type="ChEBI" id="CHEBI:85936"/>
        <dbReference type="EC" id="2.5.1.147"/>
    </reaction>
</comment>
<dbReference type="EC" id="2.5.1.147" evidence="2"/>
<feature type="binding site" evidence="11">
    <location>
        <position position="152"/>
    </location>
    <ligand>
        <name>(3R)-3-methyl-D-ornithine</name>
        <dbReference type="ChEBI" id="CHEBI:64642"/>
    </ligand>
</feature>
<evidence type="ECO:0000256" key="5">
    <source>
        <dbReference type="ARBA" id="ARBA00022691"/>
    </source>
</evidence>
<evidence type="ECO:0000256" key="6">
    <source>
        <dbReference type="ARBA" id="ARBA00022723"/>
    </source>
</evidence>
<feature type="binding site" evidence="11">
    <location>
        <position position="308"/>
    </location>
    <ligand>
        <name>(3R)-3-methyl-D-ornithine</name>
        <dbReference type="ChEBI" id="CHEBI:64642"/>
    </ligand>
</feature>
<evidence type="ECO:0000256" key="1">
    <source>
        <dbReference type="ARBA" id="ARBA00004712"/>
    </source>
</evidence>
<evidence type="ECO:0000313" key="13">
    <source>
        <dbReference type="EMBL" id="AIF84551.1"/>
    </source>
</evidence>
<evidence type="ECO:0000259" key="12">
    <source>
        <dbReference type="PROSITE" id="PS51918"/>
    </source>
</evidence>
<dbReference type="SFLD" id="SFLDS00029">
    <property type="entry name" value="Radical_SAM"/>
    <property type="match status" value="1"/>
</dbReference>
<feature type="binding site" evidence="10">
    <location>
        <position position="80"/>
    </location>
    <ligand>
        <name>[4Fe-4S] cluster</name>
        <dbReference type="ChEBI" id="CHEBI:49883"/>
        <note>4Fe-4S-S-AdoMet</note>
    </ligand>
</feature>
<feature type="domain" description="Radical SAM core" evidence="12">
    <location>
        <begin position="62"/>
        <end position="300"/>
    </location>
</feature>
<keyword evidence="5 10" id="KW-0949">S-adenosyl-L-methionine</keyword>
<evidence type="ECO:0000256" key="10">
    <source>
        <dbReference type="PIRSR" id="PIRSR004762-1"/>
    </source>
</evidence>
<dbReference type="NCBIfam" id="TIGR03551">
    <property type="entry name" value="F420_cofH"/>
    <property type="match status" value="1"/>
</dbReference>
<organism evidence="13 14">
    <name type="scientific">Candidatus Nitrososphaera evergladensis SR1</name>
    <dbReference type="NCBI Taxonomy" id="1459636"/>
    <lineage>
        <taxon>Archaea</taxon>
        <taxon>Nitrososphaerota</taxon>
        <taxon>Nitrososphaeria</taxon>
        <taxon>Nitrososphaerales</taxon>
        <taxon>Nitrososphaeraceae</taxon>
        <taxon>Nitrososphaera</taxon>
    </lineage>
</organism>
<evidence type="ECO:0000256" key="3">
    <source>
        <dbReference type="ARBA" id="ARBA00022485"/>
    </source>
</evidence>
<dbReference type="SFLD" id="SFLDG01389">
    <property type="entry name" value="menaquinone_synthsis_involved"/>
    <property type="match status" value="1"/>
</dbReference>
<dbReference type="PIRSF" id="PIRSF004762">
    <property type="entry name" value="CHP00423"/>
    <property type="match status" value="1"/>
</dbReference>
<dbReference type="SMART" id="SM00729">
    <property type="entry name" value="Elp3"/>
    <property type="match status" value="1"/>
</dbReference>
<dbReference type="GO" id="GO:0044689">
    <property type="term" value="F:7,8-didemethyl-8-hydroxy-5-deazariboflavin synthase activity"/>
    <property type="evidence" value="ECO:0007669"/>
    <property type="project" value="TreeGrafter"/>
</dbReference>
<dbReference type="GO" id="GO:0141093">
    <property type="term" value="F:5-amino-6-(D-ribitylamino)uracil--L-tyrosine 4-hydroxyphenyl transferase activity"/>
    <property type="evidence" value="ECO:0007669"/>
    <property type="project" value="UniProtKB-EC"/>
</dbReference>
<dbReference type="InterPro" id="IPR020050">
    <property type="entry name" value="FO_synthase_su2"/>
</dbReference>
<dbReference type="SFLD" id="SFLDG01064">
    <property type="entry name" value="F420__menaquinone_cofactor_bio"/>
    <property type="match status" value="1"/>
</dbReference>
<comment type="cofactor">
    <cofactor evidence="10">
        <name>[4Fe-4S] cluster</name>
        <dbReference type="ChEBI" id="CHEBI:49883"/>
    </cofactor>
    <text evidence="10">Binds 1 [4Fe-4S] cluster. The cluster is coordinated with 3 cysteines and an exchangeable S-adenosyl-L-methionine.</text>
</comment>
<evidence type="ECO:0000256" key="7">
    <source>
        <dbReference type="ARBA" id="ARBA00023004"/>
    </source>
</evidence>
<sequence length="421" mass="46599">MALESVLKNADPIVASALDRALSGKDITVDEAIALFDCTGLEMNLLVTVADELRRRTVGDIVTYVVNRNVNFTNVCIKQCGFCAFSRDFREEEGYFLPNEEIVRRAKEAASLGATEVCIQAGLPPKMDGHLYVDICKAVKKDLPDMHIHAFSPEEVLYGAVRSGTQTLDYLKMLKEAGVGSLPGTAAEILDQSLRDVISPGRIKVDDWVSIIKQAHSLGIATTSTIMYGHIETSRHKAEHIALLREIQKETHGFTEFVPLSFVHTEAPMYSHHTVPGIRAGADGNEVVKMHAVARIMLNNHIPNIQVSWVKEGARMSQLLLAAGANDFGGTLINESISTAAGAQHGQLMRPREIRQLIRSSGRIPAQRSTTYKLLKTFRNESDETESALDNVNSSQFGSYHQLVKLDKFRYKDAKKQQQQQ</sequence>
<dbReference type="NCBIfam" id="NF005609">
    <property type="entry name" value="PRK07360.1"/>
    <property type="match status" value="1"/>
</dbReference>
<dbReference type="InterPro" id="IPR058240">
    <property type="entry name" value="rSAM_sf"/>
</dbReference>
<keyword evidence="7 10" id="KW-0408">Iron</keyword>
<feature type="binding site" evidence="10">
    <location>
        <position position="83"/>
    </location>
    <ligand>
        <name>[4Fe-4S] cluster</name>
        <dbReference type="ChEBI" id="CHEBI:49883"/>
        <note>4Fe-4S-S-AdoMet</note>
    </ligand>
</feature>
<evidence type="ECO:0000256" key="8">
    <source>
        <dbReference type="ARBA" id="ARBA00023014"/>
    </source>
</evidence>
<dbReference type="InterPro" id="IPR007197">
    <property type="entry name" value="rSAM"/>
</dbReference>
<keyword evidence="4 13" id="KW-0808">Transferase</keyword>
<dbReference type="NCBIfam" id="TIGR00423">
    <property type="entry name" value="CofH family radical SAM protein"/>
    <property type="match status" value="1"/>
</dbReference>
<keyword evidence="8 10" id="KW-0411">Iron-sulfur</keyword>